<organism evidence="2">
    <name type="scientific">uncultured Caudovirales phage</name>
    <dbReference type="NCBI Taxonomy" id="2100421"/>
    <lineage>
        <taxon>Viruses</taxon>
        <taxon>Duplodnaviria</taxon>
        <taxon>Heunggongvirae</taxon>
        <taxon>Uroviricota</taxon>
        <taxon>Caudoviricetes</taxon>
        <taxon>Peduoviridae</taxon>
        <taxon>Maltschvirus</taxon>
        <taxon>Maltschvirus maltsch</taxon>
    </lineage>
</organism>
<evidence type="ECO:0000313" key="1">
    <source>
        <dbReference type="EMBL" id="CAB4187389.1"/>
    </source>
</evidence>
<sequence length="118" mass="13225">MSYFAQVIDGLVTDVIRADQEFIDALPDSERWLQTSYNTHGGVHYGQDGQPDGGIALRANYAGVGMIYDSVNDVFYAQSPYPSWVISAPTWLWQPPVAMPAEGQPYIWDESIINWVKP</sequence>
<dbReference type="EMBL" id="LR797112">
    <property type="protein sequence ID" value="CAB4187389.1"/>
    <property type="molecule type" value="Genomic_DNA"/>
</dbReference>
<protein>
    <submittedName>
        <fullName evidence="2">Uncharacterized protein</fullName>
    </submittedName>
</protein>
<evidence type="ECO:0000313" key="2">
    <source>
        <dbReference type="EMBL" id="CAB4219275.1"/>
    </source>
</evidence>
<accession>A0A6J5SVC3</accession>
<name>A0A6J5SVC3_9CAUD</name>
<dbReference type="EMBL" id="LR797478">
    <property type="protein sequence ID" value="CAB4219275.1"/>
    <property type="molecule type" value="Genomic_DNA"/>
</dbReference>
<proteinExistence type="predicted"/>
<gene>
    <name evidence="1" type="ORF">UFOVP1163_24</name>
    <name evidence="2" type="ORF">UFOVP1613_22</name>
</gene>
<reference evidence="2" key="1">
    <citation type="submission" date="2020-05" db="EMBL/GenBank/DDBJ databases">
        <authorList>
            <person name="Chiriac C."/>
            <person name="Salcher M."/>
            <person name="Ghai R."/>
            <person name="Kavagutti S V."/>
        </authorList>
    </citation>
    <scope>NUCLEOTIDE SEQUENCE</scope>
</reference>